<name>A0ABS6FJX0_9FIRM</name>
<protein>
    <submittedName>
        <fullName evidence="1">Uncharacterized protein</fullName>
    </submittedName>
</protein>
<gene>
    <name evidence="1" type="ORF">KQI68_06845</name>
</gene>
<evidence type="ECO:0000313" key="2">
    <source>
        <dbReference type="Proteomes" id="UP000783742"/>
    </source>
</evidence>
<reference evidence="1 2" key="1">
    <citation type="submission" date="2021-06" db="EMBL/GenBank/DDBJ databases">
        <authorList>
            <person name="Sun Q."/>
            <person name="Li D."/>
        </authorList>
    </citation>
    <scope>NUCLEOTIDE SEQUENCE [LARGE SCALE GENOMIC DNA]</scope>
    <source>
        <strain evidence="1 2">MSJ-1</strain>
    </source>
</reference>
<sequence>MKEAKQEINLILTTLLKMLKEYNYKLEIYANGTFVFVDNENDKKYMVDEEELNRLYKEI</sequence>
<keyword evidence="2" id="KW-1185">Reference proteome</keyword>
<comment type="caution">
    <text evidence="1">The sequence shown here is derived from an EMBL/GenBank/DDBJ whole genome shotgun (WGS) entry which is preliminary data.</text>
</comment>
<dbReference type="EMBL" id="JAHLQO010000004">
    <property type="protein sequence ID" value="MBU5669556.1"/>
    <property type="molecule type" value="Genomic_DNA"/>
</dbReference>
<evidence type="ECO:0000313" key="1">
    <source>
        <dbReference type="EMBL" id="MBU5669556.1"/>
    </source>
</evidence>
<dbReference type="RefSeq" id="WP_216549392.1">
    <property type="nucleotide sequence ID" value="NZ_JAHLQO010000004.1"/>
</dbReference>
<organism evidence="1 2">
    <name type="scientific">Peptoniphilus ovalis</name>
    <dbReference type="NCBI Taxonomy" id="2841503"/>
    <lineage>
        <taxon>Bacteria</taxon>
        <taxon>Bacillati</taxon>
        <taxon>Bacillota</taxon>
        <taxon>Tissierellia</taxon>
        <taxon>Tissierellales</taxon>
        <taxon>Peptoniphilaceae</taxon>
        <taxon>Peptoniphilus</taxon>
    </lineage>
</organism>
<accession>A0ABS6FJX0</accession>
<proteinExistence type="predicted"/>
<dbReference type="Proteomes" id="UP000783742">
    <property type="component" value="Unassembled WGS sequence"/>
</dbReference>